<dbReference type="InterPro" id="IPR010894">
    <property type="entry name" value="SpoVAD"/>
</dbReference>
<dbReference type="AlphaFoldDB" id="A0A940NMR1"/>
<reference evidence="1" key="1">
    <citation type="submission" date="2021-04" db="EMBL/GenBank/DDBJ databases">
        <title>Genome seq and assembly of Bacillus sp.</title>
        <authorList>
            <person name="Chhetri G."/>
        </authorList>
    </citation>
    <scope>NUCLEOTIDE SEQUENCE</scope>
    <source>
        <strain evidence="1">RG28</strain>
    </source>
</reference>
<evidence type="ECO:0000313" key="2">
    <source>
        <dbReference type="Proteomes" id="UP000682134"/>
    </source>
</evidence>
<dbReference type="EMBL" id="JAGIYQ010000002">
    <property type="protein sequence ID" value="MBP0724283.1"/>
    <property type="molecule type" value="Genomic_DNA"/>
</dbReference>
<dbReference type="SUPFAM" id="SSF53901">
    <property type="entry name" value="Thiolase-like"/>
    <property type="match status" value="1"/>
</dbReference>
<dbReference type="InterPro" id="IPR016039">
    <property type="entry name" value="Thiolase-like"/>
</dbReference>
<organism evidence="1 2">
    <name type="scientific">Gottfriedia endophytica</name>
    <dbReference type="NCBI Taxonomy" id="2820819"/>
    <lineage>
        <taxon>Bacteria</taxon>
        <taxon>Bacillati</taxon>
        <taxon>Bacillota</taxon>
        <taxon>Bacilli</taxon>
        <taxon>Bacillales</taxon>
        <taxon>Bacillaceae</taxon>
        <taxon>Gottfriedia</taxon>
    </lineage>
</organism>
<proteinExistence type="predicted"/>
<dbReference type="PIRSF" id="PIRSF011570">
    <property type="entry name" value="SpoVAD"/>
    <property type="match status" value="1"/>
</dbReference>
<dbReference type="RefSeq" id="WP_209402651.1">
    <property type="nucleotide sequence ID" value="NZ_JAGIYQ010000002.1"/>
</dbReference>
<dbReference type="NCBIfam" id="TIGR02845">
    <property type="entry name" value="spore_V_AD"/>
    <property type="match status" value="1"/>
</dbReference>
<dbReference type="NCBIfam" id="NF006160">
    <property type="entry name" value="PRK08304.1"/>
    <property type="match status" value="1"/>
</dbReference>
<dbReference type="Proteomes" id="UP000682134">
    <property type="component" value="Unassembled WGS sequence"/>
</dbReference>
<gene>
    <name evidence="1" type="primary">spoVAD</name>
    <name evidence="1" type="ORF">J5Y03_03675</name>
</gene>
<evidence type="ECO:0000313" key="1">
    <source>
        <dbReference type="EMBL" id="MBP0724283.1"/>
    </source>
</evidence>
<name>A0A940NMR1_9BACI</name>
<dbReference type="GO" id="GO:0016746">
    <property type="term" value="F:acyltransferase activity"/>
    <property type="evidence" value="ECO:0007669"/>
    <property type="project" value="InterPro"/>
</dbReference>
<accession>A0A940NMR1</accession>
<dbReference type="Pfam" id="PF07451">
    <property type="entry name" value="SpoVAD"/>
    <property type="match status" value="1"/>
</dbReference>
<dbReference type="Gene3D" id="3.40.47.40">
    <property type="entry name" value="Stage V sporulation protein AD"/>
    <property type="match status" value="1"/>
</dbReference>
<dbReference type="InterPro" id="IPR038369">
    <property type="entry name" value="SpoVAD_sf"/>
</dbReference>
<protein>
    <submittedName>
        <fullName evidence="1">Stage V sporulation protein AD</fullName>
    </submittedName>
</protein>
<sequence length="335" mass="36404">MALVGKQTWEFTNGVYVQSTGTAVGPTEKEGPLSETFDYSFNNLHCDEENWELAERALMRKAIQICIDKSGKNTDDIDVFLAGDLLNQNITANFMAREIQRPFLCLFGACSTSMETTGVAASLIDNGYANIALAATSSHNSTAERQYRYPTEYGGQKPDTATFTVTGSGCLLLSREVASIRVKYATIGTVQDLGIKNPFDMGSAMAPAAAYTIVQHFKDTNTMPHDYDLIVTGDLSAVGAPICRQLVKDEGYDVSKVYDDCGLLIFDREHQKVFSGGSGCGCSAVVTYGHLFQEMNRGTYKRILVVATGALLSPTMIQQKESIPTIAHAVVFEST</sequence>
<comment type="caution">
    <text evidence="1">The sequence shown here is derived from an EMBL/GenBank/DDBJ whole genome shotgun (WGS) entry which is preliminary data.</text>
</comment>
<keyword evidence="2" id="KW-1185">Reference proteome</keyword>